<evidence type="ECO:0000256" key="10">
    <source>
        <dbReference type="ARBA" id="ARBA00049406"/>
    </source>
</evidence>
<dbReference type="InterPro" id="IPR036052">
    <property type="entry name" value="TrpB-like_PALP_sf"/>
</dbReference>
<dbReference type="GO" id="GO:0005737">
    <property type="term" value="C:cytoplasm"/>
    <property type="evidence" value="ECO:0007669"/>
    <property type="project" value="UniProtKB-SubCell"/>
</dbReference>
<dbReference type="GO" id="GO:0009097">
    <property type="term" value="P:isoleucine biosynthetic process"/>
    <property type="evidence" value="ECO:0007669"/>
    <property type="project" value="TreeGrafter"/>
</dbReference>
<evidence type="ECO:0000256" key="9">
    <source>
        <dbReference type="ARBA" id="ARBA00023239"/>
    </source>
</evidence>
<dbReference type="CDD" id="cd06448">
    <property type="entry name" value="L-Ser-dehyd"/>
    <property type="match status" value="1"/>
</dbReference>
<keyword evidence="7" id="KW-0963">Cytoplasm</keyword>
<feature type="domain" description="Tryptophan synthase beta chain-like PALP" evidence="11">
    <location>
        <begin position="4"/>
        <end position="304"/>
    </location>
</feature>
<dbReference type="GO" id="GO:0006565">
    <property type="term" value="P:L-serine catabolic process"/>
    <property type="evidence" value="ECO:0007669"/>
    <property type="project" value="TreeGrafter"/>
</dbReference>
<keyword evidence="8" id="KW-0663">Pyridoxal phosphate</keyword>
<comment type="similarity">
    <text evidence="4">Belongs to the serine/threonine dehydratase family.</text>
</comment>
<evidence type="ECO:0000256" key="4">
    <source>
        <dbReference type="ARBA" id="ARBA00010869"/>
    </source>
</evidence>
<protein>
    <recommendedName>
        <fullName evidence="5">L-serine ammonia-lyase</fullName>
        <ecNumber evidence="5">4.3.1.17</ecNumber>
    </recommendedName>
</protein>
<evidence type="ECO:0000256" key="8">
    <source>
        <dbReference type="ARBA" id="ARBA00022898"/>
    </source>
</evidence>
<evidence type="ECO:0000256" key="5">
    <source>
        <dbReference type="ARBA" id="ARBA00012093"/>
    </source>
</evidence>
<dbReference type="AlphaFoldDB" id="A0A9P6MZT7"/>
<dbReference type="PANTHER" id="PTHR48078">
    <property type="entry name" value="THREONINE DEHYDRATASE, MITOCHONDRIAL-RELATED"/>
    <property type="match status" value="1"/>
</dbReference>
<dbReference type="PROSITE" id="PS00165">
    <property type="entry name" value="DEHYDRATASE_SER_THR"/>
    <property type="match status" value="1"/>
</dbReference>
<name>A0A9P6MZT7_9FUNG</name>
<comment type="catalytic activity">
    <reaction evidence="10">
        <text>L-serine = pyruvate + NH4(+)</text>
        <dbReference type="Rhea" id="RHEA:19169"/>
        <dbReference type="ChEBI" id="CHEBI:15361"/>
        <dbReference type="ChEBI" id="CHEBI:28938"/>
        <dbReference type="ChEBI" id="CHEBI:33384"/>
        <dbReference type="EC" id="4.3.1.17"/>
    </reaction>
</comment>
<evidence type="ECO:0000313" key="13">
    <source>
        <dbReference type="Proteomes" id="UP000703661"/>
    </source>
</evidence>
<dbReference type="GO" id="GO:0030170">
    <property type="term" value="F:pyridoxal phosphate binding"/>
    <property type="evidence" value="ECO:0007669"/>
    <property type="project" value="InterPro"/>
</dbReference>
<evidence type="ECO:0000256" key="1">
    <source>
        <dbReference type="ARBA" id="ARBA00001933"/>
    </source>
</evidence>
<dbReference type="InterPro" id="IPR050147">
    <property type="entry name" value="Ser/Thr_Dehydratase"/>
</dbReference>
<comment type="cofactor">
    <cofactor evidence="1">
        <name>pyridoxal 5'-phosphate</name>
        <dbReference type="ChEBI" id="CHEBI:597326"/>
    </cofactor>
</comment>
<dbReference type="EC" id="4.3.1.17" evidence="5"/>
<gene>
    <name evidence="12" type="ORF">BGZ80_004915</name>
</gene>
<evidence type="ECO:0000256" key="7">
    <source>
        <dbReference type="ARBA" id="ARBA00022490"/>
    </source>
</evidence>
<evidence type="ECO:0000256" key="3">
    <source>
        <dbReference type="ARBA" id="ARBA00004742"/>
    </source>
</evidence>
<accession>A0A9P6MZT7</accession>
<keyword evidence="13" id="KW-1185">Reference proteome</keyword>
<dbReference type="GO" id="GO:0006567">
    <property type="term" value="P:L-threonine catabolic process"/>
    <property type="evidence" value="ECO:0007669"/>
    <property type="project" value="TreeGrafter"/>
</dbReference>
<evidence type="ECO:0000256" key="2">
    <source>
        <dbReference type="ARBA" id="ARBA00004496"/>
    </source>
</evidence>
<dbReference type="InterPro" id="IPR001926">
    <property type="entry name" value="TrpB-like_PALP"/>
</dbReference>
<sequence>MTVRPLHNPTPLMHSTELSRKTQTNIWLKLENLQPSGSFKIRGLGNMCQKAFLKHGPEAHLVCSSGGNAGLAVAYSGRQLGVRVTIVVPLSCSEFMMKKIQAEGAHVEKEGEAWDEADLRARAIVANDPHGVYIPPFDHLDIWEGNSTMIPEIKMQLGGVVPDAIICCVGGGGLMNGVILGCQEAGWGKVPILAVETHGANSFQQSVLAGELVTLPKITSIATTLGAKRVSSKSLELSLVHPVVPFAVSDAMAARACWNFLDDHRFLVEPSCGASLSIVYTPALLSNIFPNLNQDSNVVMIVCGGSNVHLDQLNEYKEMFGAEGQQASIAVRSGDQILLKMTTDATSSSQRAILSTTYKPSNGSVSDVAIKGEQA</sequence>
<evidence type="ECO:0000313" key="12">
    <source>
        <dbReference type="EMBL" id="KAG0020004.1"/>
    </source>
</evidence>
<dbReference type="GO" id="GO:0004794">
    <property type="term" value="F:threonine deaminase activity"/>
    <property type="evidence" value="ECO:0007669"/>
    <property type="project" value="TreeGrafter"/>
</dbReference>
<keyword evidence="6" id="KW-0312">Gluconeogenesis</keyword>
<comment type="subcellular location">
    <subcellularLocation>
        <location evidence="2">Cytoplasm</location>
    </subcellularLocation>
</comment>
<dbReference type="InterPro" id="IPR000634">
    <property type="entry name" value="Ser/Thr_deHydtase_PyrdxlP-BS"/>
</dbReference>
<dbReference type="GO" id="GO:0003941">
    <property type="term" value="F:L-serine ammonia-lyase activity"/>
    <property type="evidence" value="ECO:0007669"/>
    <property type="project" value="UniProtKB-EC"/>
</dbReference>
<dbReference type="FunFam" id="3.40.50.1100:FF:000040">
    <property type="entry name" value="L-serine dehydratase, putative"/>
    <property type="match status" value="1"/>
</dbReference>
<dbReference type="GO" id="GO:0006094">
    <property type="term" value="P:gluconeogenesis"/>
    <property type="evidence" value="ECO:0007669"/>
    <property type="project" value="UniProtKB-KW"/>
</dbReference>
<proteinExistence type="inferred from homology"/>
<dbReference type="EMBL" id="JAAAID010000246">
    <property type="protein sequence ID" value="KAG0020004.1"/>
    <property type="molecule type" value="Genomic_DNA"/>
</dbReference>
<dbReference type="PANTHER" id="PTHR48078:SF2">
    <property type="entry name" value="CATABOLIC L-SERINE_THREONINE DEHYDRATASE"/>
    <property type="match status" value="1"/>
</dbReference>
<evidence type="ECO:0000259" key="11">
    <source>
        <dbReference type="Pfam" id="PF00291"/>
    </source>
</evidence>
<reference evidence="12" key="1">
    <citation type="journal article" date="2020" name="Fungal Divers.">
        <title>Resolving the Mortierellaceae phylogeny through synthesis of multi-gene phylogenetics and phylogenomics.</title>
        <authorList>
            <person name="Vandepol N."/>
            <person name="Liber J."/>
            <person name="Desiro A."/>
            <person name="Na H."/>
            <person name="Kennedy M."/>
            <person name="Barry K."/>
            <person name="Grigoriev I.V."/>
            <person name="Miller A.N."/>
            <person name="O'Donnell K."/>
            <person name="Stajich J.E."/>
            <person name="Bonito G."/>
        </authorList>
    </citation>
    <scope>NUCLEOTIDE SEQUENCE</scope>
    <source>
        <strain evidence="12">NRRL 2769</strain>
    </source>
</reference>
<comment type="pathway">
    <text evidence="3">Carbohydrate biosynthesis; gluconeogenesis.</text>
</comment>
<keyword evidence="9" id="KW-0456">Lyase</keyword>
<dbReference type="Proteomes" id="UP000703661">
    <property type="component" value="Unassembled WGS sequence"/>
</dbReference>
<organism evidence="12 13">
    <name type="scientific">Entomortierella chlamydospora</name>
    <dbReference type="NCBI Taxonomy" id="101097"/>
    <lineage>
        <taxon>Eukaryota</taxon>
        <taxon>Fungi</taxon>
        <taxon>Fungi incertae sedis</taxon>
        <taxon>Mucoromycota</taxon>
        <taxon>Mortierellomycotina</taxon>
        <taxon>Mortierellomycetes</taxon>
        <taxon>Mortierellales</taxon>
        <taxon>Mortierellaceae</taxon>
        <taxon>Entomortierella</taxon>
    </lineage>
</organism>
<dbReference type="SUPFAM" id="SSF53686">
    <property type="entry name" value="Tryptophan synthase beta subunit-like PLP-dependent enzymes"/>
    <property type="match status" value="1"/>
</dbReference>
<dbReference type="Pfam" id="PF00291">
    <property type="entry name" value="PALP"/>
    <property type="match status" value="1"/>
</dbReference>
<comment type="caution">
    <text evidence="12">The sequence shown here is derived from an EMBL/GenBank/DDBJ whole genome shotgun (WGS) entry which is preliminary data.</text>
</comment>
<evidence type="ECO:0000256" key="6">
    <source>
        <dbReference type="ARBA" id="ARBA00022432"/>
    </source>
</evidence>
<dbReference type="Gene3D" id="3.40.50.1100">
    <property type="match status" value="2"/>
</dbReference>